<evidence type="ECO:0000313" key="3">
    <source>
        <dbReference type="EMBL" id="MCC0099537.1"/>
    </source>
</evidence>
<dbReference type="Proteomes" id="UP001520654">
    <property type="component" value="Unassembled WGS sequence"/>
</dbReference>
<accession>A0ABS8EEF8</accession>
<evidence type="ECO:0000256" key="1">
    <source>
        <dbReference type="SAM" id="MobiDB-lite"/>
    </source>
</evidence>
<proteinExistence type="predicted"/>
<reference evidence="3 4" key="1">
    <citation type="submission" date="2021-08" db="EMBL/GenBank/DDBJ databases">
        <title>Genomic Architecture of Streptomyces flavotricini NGL1 and Streptomyces erythrochromogenes HMS4 With Differential Plant Beneficial attributes and laccase production capabilities.</title>
        <authorList>
            <person name="Salwan R."/>
            <person name="Kaur R."/>
            <person name="Sharma V."/>
        </authorList>
    </citation>
    <scope>NUCLEOTIDE SEQUENCE [LARGE SCALE GENOMIC DNA]</scope>
    <source>
        <strain evidence="3 4">NGL1</strain>
    </source>
</reference>
<evidence type="ECO:0000259" key="2">
    <source>
        <dbReference type="Pfam" id="PF01590"/>
    </source>
</evidence>
<dbReference type="RefSeq" id="WP_229342593.1">
    <property type="nucleotide sequence ID" value="NZ_JAINUL010000001.1"/>
</dbReference>
<sequence>MDDPSVALPGGADPAERTRALRRAHTAFTRDGRVEDPVRAVIAKSWRRCARARVSPECTPRVELAEADLRSYRAQHPLARVMPVFRELVGAFAAHGSHLLAVCDARGSLLWVEGESATLRRAEGLGFVPGARWAETAMGTNAPGTAVAVGEPVQVFGAEHFSRRVHPWTCAAAPVRDPRTGRLLGAVDITGGDGLAHPHSLAFVQAVARAAEAQLALLDPVPPAAGDTLAALGRDEALLVGGGARLRLGRRHSEIMALLAHHPAGLSGEELAIALYEDESVSPVTLRAEMSRLRGLSGDRAPLSRPYRTAAPLEADFTVVTRHLAAGAVSAALHHYAGPLLPGSTAPGIVRLRRRIEDQARAAVISRADAGLLTDWVCAPWGADDAEAWRALAEALPPEGRPAALARVRDLDGELGAGSALARARSTARSTAPSHAGATAGPTAPPRRATYPQPARS</sequence>
<comment type="caution">
    <text evidence="3">The sequence shown here is derived from an EMBL/GenBank/DDBJ whole genome shotgun (WGS) entry which is preliminary data.</text>
</comment>
<gene>
    <name evidence="3" type="ORF">K7B10_33120</name>
</gene>
<dbReference type="InterPro" id="IPR029016">
    <property type="entry name" value="GAF-like_dom_sf"/>
</dbReference>
<dbReference type="EMBL" id="JAINUL010000001">
    <property type="protein sequence ID" value="MCC0099537.1"/>
    <property type="molecule type" value="Genomic_DNA"/>
</dbReference>
<dbReference type="Pfam" id="PF01590">
    <property type="entry name" value="GAF"/>
    <property type="match status" value="1"/>
</dbReference>
<feature type="domain" description="GAF" evidence="2">
    <location>
        <begin position="101"/>
        <end position="215"/>
    </location>
</feature>
<feature type="region of interest" description="Disordered" evidence="1">
    <location>
        <begin position="419"/>
        <end position="457"/>
    </location>
</feature>
<keyword evidence="4" id="KW-1185">Reference proteome</keyword>
<dbReference type="Gene3D" id="3.30.450.40">
    <property type="match status" value="1"/>
</dbReference>
<name>A0ABS8EEF8_9ACTN</name>
<organism evidence="3 4">
    <name type="scientific">Streptomyces flavotricini</name>
    <dbReference type="NCBI Taxonomy" id="66888"/>
    <lineage>
        <taxon>Bacteria</taxon>
        <taxon>Bacillati</taxon>
        <taxon>Actinomycetota</taxon>
        <taxon>Actinomycetes</taxon>
        <taxon>Kitasatosporales</taxon>
        <taxon>Streptomycetaceae</taxon>
        <taxon>Streptomyces</taxon>
    </lineage>
</organism>
<protein>
    <submittedName>
        <fullName evidence="3">GAF domain-containing protein</fullName>
    </submittedName>
</protein>
<evidence type="ECO:0000313" key="4">
    <source>
        <dbReference type="Proteomes" id="UP001520654"/>
    </source>
</evidence>
<dbReference type="InterPro" id="IPR003018">
    <property type="entry name" value="GAF"/>
</dbReference>